<dbReference type="AlphaFoldDB" id="A0A238JKB0"/>
<name>A0A238JKB0_9RHOB</name>
<sequence>MKVSTETSAEIIDILQERKELPLFLERDNLVGIELGVAGGWYSKRILDTGLFSELYGVDLYGDHHDTKQYIEALQLVGMGKPYWLLRMSFEEALGAFPDEYFDFVYIDGYAHTGENQGKTLFDWYPKVKKGGMLAGHDYHKKWPLVQVSVNTLAEATGQPIMRTSLSKKRDPQDKFPSWALFREGDEIPDYPDKLRQLPKRLRGA</sequence>
<organism evidence="1 2">
    <name type="scientific">Pelagimonas phthalicica</name>
    <dbReference type="NCBI Taxonomy" id="1037362"/>
    <lineage>
        <taxon>Bacteria</taxon>
        <taxon>Pseudomonadati</taxon>
        <taxon>Pseudomonadota</taxon>
        <taxon>Alphaproteobacteria</taxon>
        <taxon>Rhodobacterales</taxon>
        <taxon>Roseobacteraceae</taxon>
        <taxon>Pelagimonas</taxon>
    </lineage>
</organism>
<dbReference type="Proteomes" id="UP000225972">
    <property type="component" value="Unassembled WGS sequence"/>
</dbReference>
<dbReference type="OrthoDB" id="5764702at2"/>
<dbReference type="SUPFAM" id="SSF53335">
    <property type="entry name" value="S-adenosyl-L-methionine-dependent methyltransferases"/>
    <property type="match status" value="1"/>
</dbReference>
<dbReference type="Pfam" id="PF13578">
    <property type="entry name" value="Methyltransf_24"/>
    <property type="match status" value="1"/>
</dbReference>
<reference evidence="2" key="1">
    <citation type="submission" date="2017-05" db="EMBL/GenBank/DDBJ databases">
        <authorList>
            <person name="Rodrigo-Torres L."/>
            <person name="Arahal R. D."/>
            <person name="Lucena T."/>
        </authorList>
    </citation>
    <scope>NUCLEOTIDE SEQUENCE [LARGE SCALE GENOMIC DNA]</scope>
    <source>
        <strain evidence="2">CECT 8649</strain>
    </source>
</reference>
<protein>
    <recommendedName>
        <fullName evidence="3">Methyltransferase domain-containing protein</fullName>
    </recommendedName>
</protein>
<evidence type="ECO:0000313" key="1">
    <source>
        <dbReference type="EMBL" id="SMX30226.1"/>
    </source>
</evidence>
<dbReference type="Gene3D" id="3.40.50.150">
    <property type="entry name" value="Vaccinia Virus protein VP39"/>
    <property type="match status" value="1"/>
</dbReference>
<evidence type="ECO:0000313" key="2">
    <source>
        <dbReference type="Proteomes" id="UP000225972"/>
    </source>
</evidence>
<evidence type="ECO:0008006" key="3">
    <source>
        <dbReference type="Google" id="ProtNLM"/>
    </source>
</evidence>
<dbReference type="InterPro" id="IPR029063">
    <property type="entry name" value="SAM-dependent_MTases_sf"/>
</dbReference>
<keyword evidence="2" id="KW-1185">Reference proteome</keyword>
<dbReference type="EMBL" id="FXXP01000003">
    <property type="protein sequence ID" value="SMX30226.1"/>
    <property type="molecule type" value="Genomic_DNA"/>
</dbReference>
<gene>
    <name evidence="1" type="ORF">TRP8649_04369</name>
</gene>
<proteinExistence type="predicted"/>
<accession>A0A238JKB0</accession>
<dbReference type="RefSeq" id="WP_099249091.1">
    <property type="nucleotide sequence ID" value="NZ_FXXP01000003.1"/>
</dbReference>